<dbReference type="Gene3D" id="2.10.90.10">
    <property type="entry name" value="Cystine-knot cytokines"/>
    <property type="match status" value="1"/>
</dbReference>
<dbReference type="AlphaFoldDB" id="A0ABD3V8L9"/>
<comment type="subcellular location">
    <subcellularLocation>
        <location evidence="1">Secreted</location>
    </subcellularLocation>
</comment>
<evidence type="ECO:0000313" key="5">
    <source>
        <dbReference type="EMBL" id="KAL3857123.1"/>
    </source>
</evidence>
<comment type="caution">
    <text evidence="5">The sequence shown here is derived from an EMBL/GenBank/DDBJ whole genome shotgun (WGS) entry which is preliminary data.</text>
</comment>
<evidence type="ECO:0000313" key="6">
    <source>
        <dbReference type="Proteomes" id="UP001634394"/>
    </source>
</evidence>
<evidence type="ECO:0000256" key="1">
    <source>
        <dbReference type="ARBA" id="ARBA00004613"/>
    </source>
</evidence>
<accession>A0ABD3V8L9</accession>
<comment type="similarity">
    <text evidence="2">Belongs to the IL-17 family.</text>
</comment>
<dbReference type="SUPFAM" id="SSF57501">
    <property type="entry name" value="Cystine-knot cytokines"/>
    <property type="match status" value="1"/>
</dbReference>
<name>A0ABD3V8L9_SINWO</name>
<keyword evidence="4" id="KW-0732">Signal</keyword>
<evidence type="ECO:0000256" key="2">
    <source>
        <dbReference type="ARBA" id="ARBA00007236"/>
    </source>
</evidence>
<evidence type="ECO:0000256" key="3">
    <source>
        <dbReference type="ARBA" id="ARBA00022525"/>
    </source>
</evidence>
<sequence length="77" mass="8654">MSTCPLSFDMDYNENMIPVSLARARCNYNGHGKCLPVMTFIPVVRRLCTTDENEYEYKGLLESVAVGCTCIRPKSIS</sequence>
<proteinExistence type="inferred from homology"/>
<gene>
    <name evidence="5" type="ORF">ACJMK2_011818</name>
</gene>
<evidence type="ECO:0000256" key="4">
    <source>
        <dbReference type="ARBA" id="ARBA00022729"/>
    </source>
</evidence>
<reference evidence="5 6" key="1">
    <citation type="submission" date="2024-11" db="EMBL/GenBank/DDBJ databases">
        <title>Chromosome-level genome assembly of the freshwater bivalve Anodonta woodiana.</title>
        <authorList>
            <person name="Chen X."/>
        </authorList>
    </citation>
    <scope>NUCLEOTIDE SEQUENCE [LARGE SCALE GENOMIC DNA]</scope>
    <source>
        <strain evidence="5">MN2024</strain>
        <tissue evidence="5">Gills</tissue>
    </source>
</reference>
<keyword evidence="3" id="KW-0964">Secreted</keyword>
<dbReference type="EMBL" id="JBJQND010000013">
    <property type="protein sequence ID" value="KAL3857123.1"/>
    <property type="molecule type" value="Genomic_DNA"/>
</dbReference>
<dbReference type="InterPro" id="IPR010345">
    <property type="entry name" value="IL-17_fam"/>
</dbReference>
<dbReference type="GO" id="GO:0005576">
    <property type="term" value="C:extracellular region"/>
    <property type="evidence" value="ECO:0007669"/>
    <property type="project" value="UniProtKB-SubCell"/>
</dbReference>
<protein>
    <submittedName>
        <fullName evidence="5">Uncharacterized protein</fullName>
    </submittedName>
</protein>
<dbReference type="Proteomes" id="UP001634394">
    <property type="component" value="Unassembled WGS sequence"/>
</dbReference>
<keyword evidence="6" id="KW-1185">Reference proteome</keyword>
<dbReference type="Pfam" id="PF06083">
    <property type="entry name" value="IL17"/>
    <property type="match status" value="1"/>
</dbReference>
<organism evidence="5 6">
    <name type="scientific">Sinanodonta woodiana</name>
    <name type="common">Chinese pond mussel</name>
    <name type="synonym">Anodonta woodiana</name>
    <dbReference type="NCBI Taxonomy" id="1069815"/>
    <lineage>
        <taxon>Eukaryota</taxon>
        <taxon>Metazoa</taxon>
        <taxon>Spiralia</taxon>
        <taxon>Lophotrochozoa</taxon>
        <taxon>Mollusca</taxon>
        <taxon>Bivalvia</taxon>
        <taxon>Autobranchia</taxon>
        <taxon>Heteroconchia</taxon>
        <taxon>Palaeoheterodonta</taxon>
        <taxon>Unionida</taxon>
        <taxon>Unionoidea</taxon>
        <taxon>Unionidae</taxon>
        <taxon>Unioninae</taxon>
        <taxon>Sinanodonta</taxon>
    </lineage>
</organism>
<dbReference type="InterPro" id="IPR029034">
    <property type="entry name" value="Cystine-knot_cytokine"/>
</dbReference>